<dbReference type="RefSeq" id="WP_085912282.1">
    <property type="nucleotide sequence ID" value="NZ_AP018920.1"/>
</dbReference>
<dbReference type="OrthoDB" id="582247at2"/>
<sequence>MTRSAPPQHVDTSAAEKVRSGAASVPSGRAPGAGGRRLRAAAITVAVVAALGLGTYTWISATSTPTATGVPDCGTAPVTGPALAGGAEHVAVCSAIGALTAAWNAGDADAYGAAFTADATYTSWIGTHYAGREDIVEGHRALFGGVLAGTRLTDSYLSVRFVHPDVAVVSTRGDTYEGADPPRAPGKVQTYTVVRDGERWRIASFHNTKRNALMERIQFLVDPGSRPIAER</sequence>
<dbReference type="SUPFAM" id="SSF54427">
    <property type="entry name" value="NTF2-like"/>
    <property type="match status" value="1"/>
</dbReference>
<evidence type="ECO:0000313" key="4">
    <source>
        <dbReference type="EMBL" id="OSY41518.1"/>
    </source>
</evidence>
<dbReference type="InterPro" id="IPR027843">
    <property type="entry name" value="DUF4440"/>
</dbReference>
<organism evidence="4 5">
    <name type="scientific">Pseudonocardia autotrophica</name>
    <name type="common">Amycolata autotrophica</name>
    <name type="synonym">Nocardia autotrophica</name>
    <dbReference type="NCBI Taxonomy" id="2074"/>
    <lineage>
        <taxon>Bacteria</taxon>
        <taxon>Bacillati</taxon>
        <taxon>Actinomycetota</taxon>
        <taxon>Actinomycetes</taxon>
        <taxon>Pseudonocardiales</taxon>
        <taxon>Pseudonocardiaceae</taxon>
        <taxon>Pseudonocardia</taxon>
    </lineage>
</organism>
<dbReference type="NCBIfam" id="TIGR02246">
    <property type="entry name" value="SgcJ/EcaC family oxidoreductase"/>
    <property type="match status" value="1"/>
</dbReference>
<keyword evidence="2" id="KW-0472">Membrane</keyword>
<feature type="domain" description="DUF4440" evidence="3">
    <location>
        <begin position="96"/>
        <end position="202"/>
    </location>
</feature>
<dbReference type="Pfam" id="PF14534">
    <property type="entry name" value="DUF4440"/>
    <property type="match status" value="1"/>
</dbReference>
<protein>
    <recommendedName>
        <fullName evidence="3">DUF4440 domain-containing protein</fullName>
    </recommendedName>
</protein>
<evidence type="ECO:0000256" key="2">
    <source>
        <dbReference type="SAM" id="Phobius"/>
    </source>
</evidence>
<keyword evidence="2" id="KW-0812">Transmembrane</keyword>
<dbReference type="Proteomes" id="UP000194360">
    <property type="component" value="Unassembled WGS sequence"/>
</dbReference>
<dbReference type="Gene3D" id="3.10.450.50">
    <property type="match status" value="1"/>
</dbReference>
<comment type="caution">
    <text evidence="4">The sequence shown here is derived from an EMBL/GenBank/DDBJ whole genome shotgun (WGS) entry which is preliminary data.</text>
</comment>
<dbReference type="EMBL" id="MIGB01000008">
    <property type="protein sequence ID" value="OSY41518.1"/>
    <property type="molecule type" value="Genomic_DNA"/>
</dbReference>
<name>A0A1Y2N3Q3_PSEAH</name>
<keyword evidence="2" id="KW-1133">Transmembrane helix</keyword>
<dbReference type="InterPro" id="IPR032710">
    <property type="entry name" value="NTF2-like_dom_sf"/>
</dbReference>
<feature type="transmembrane region" description="Helical" evidence="2">
    <location>
        <begin position="38"/>
        <end position="59"/>
    </location>
</feature>
<evidence type="ECO:0000259" key="3">
    <source>
        <dbReference type="Pfam" id="PF14534"/>
    </source>
</evidence>
<keyword evidence="5" id="KW-1185">Reference proteome</keyword>
<accession>A0A1Y2N3Q3</accession>
<evidence type="ECO:0000256" key="1">
    <source>
        <dbReference type="SAM" id="MobiDB-lite"/>
    </source>
</evidence>
<evidence type="ECO:0000313" key="5">
    <source>
        <dbReference type="Proteomes" id="UP000194360"/>
    </source>
</evidence>
<gene>
    <name evidence="4" type="ORF">BG845_02009</name>
</gene>
<feature type="compositionally biased region" description="Low complexity" evidence="1">
    <location>
        <begin position="20"/>
        <end position="30"/>
    </location>
</feature>
<dbReference type="STRING" id="2074.BG845_02009"/>
<feature type="region of interest" description="Disordered" evidence="1">
    <location>
        <begin position="1"/>
        <end position="34"/>
    </location>
</feature>
<reference evidence="4 5" key="1">
    <citation type="submission" date="2016-09" db="EMBL/GenBank/DDBJ databases">
        <title>Pseudonocardia autotrophica DSM535, a candidate organism with high potential of specific P450 cytochromes.</title>
        <authorList>
            <person name="Grumaz C."/>
            <person name="Vainshtein Y."/>
            <person name="Kirstahler P."/>
            <person name="Sohn K."/>
        </authorList>
    </citation>
    <scope>NUCLEOTIDE SEQUENCE [LARGE SCALE GENOMIC DNA]</scope>
    <source>
        <strain evidence="4 5">DSM 535</strain>
    </source>
</reference>
<proteinExistence type="predicted"/>
<dbReference type="AlphaFoldDB" id="A0A1Y2N3Q3"/>
<dbReference type="InterPro" id="IPR011944">
    <property type="entry name" value="Steroid_delta5-4_isomerase"/>
</dbReference>